<proteinExistence type="inferred from homology"/>
<evidence type="ECO:0000256" key="7">
    <source>
        <dbReference type="ARBA" id="ARBA00023136"/>
    </source>
</evidence>
<feature type="transmembrane region" description="Helical" evidence="8">
    <location>
        <begin position="184"/>
        <end position="205"/>
    </location>
</feature>
<evidence type="ECO:0000313" key="9">
    <source>
        <dbReference type="EMBL" id="NME98270.1"/>
    </source>
</evidence>
<dbReference type="GO" id="GO:0009847">
    <property type="term" value="P:spore germination"/>
    <property type="evidence" value="ECO:0007669"/>
    <property type="project" value="InterPro"/>
</dbReference>
<feature type="transmembrane region" description="Helical" evidence="8">
    <location>
        <begin position="143"/>
        <end position="164"/>
    </location>
</feature>
<dbReference type="EMBL" id="JABAGO010000011">
    <property type="protein sequence ID" value="NME98270.1"/>
    <property type="molecule type" value="Genomic_DNA"/>
</dbReference>
<sequence>MNTTEKKSITLTQYIFAIHGVQMGQDVLTLPSDVAAVAGTDGWISVIIGSIITMTVSLCIVGIMAKHPGDTFLQVLTRYFGKWAGKACMIIWGLYFLMSVVVLLYFTILILKIVLLPQTPSYSLVLLCIIPVYMVIRGGARMLGRYAVFVFFFTIWMPLLLVLPLGQAHGIFLLPMIKEGAAPILYAVKNTVWVFLGFEVAFILYPYLKNKRMAAKGIVIANSLSLVIYLLITLACFSYFSPDGITQYIWTTLRLVKPIEFPFLERFEIVFLSFYLFFFSTSVIPYAFAVTNSVEQIFNKKDWQLPIYILLLGLFFASFFHKLNYKDLETLRIGWGWAGIIVAYIFPVALFLYVTAHQYLNRQRA</sequence>
<reference evidence="9 10" key="1">
    <citation type="submission" date="2020-04" db="EMBL/GenBank/DDBJ databases">
        <authorList>
            <person name="Hitch T.C.A."/>
            <person name="Wylensek D."/>
            <person name="Clavel T."/>
        </authorList>
    </citation>
    <scope>NUCLEOTIDE SEQUENCE [LARGE SCALE GENOMIC DNA]</scope>
    <source>
        <strain evidence="9 10">WB01_D5_05</strain>
    </source>
</reference>
<dbReference type="NCBIfam" id="TIGR00912">
    <property type="entry name" value="2A0309"/>
    <property type="match status" value="1"/>
</dbReference>
<dbReference type="PANTHER" id="PTHR34975:SF2">
    <property type="entry name" value="SPORE GERMINATION PROTEIN A2"/>
    <property type="match status" value="1"/>
</dbReference>
<comment type="subcellular location">
    <subcellularLocation>
        <location evidence="1">Membrane</location>
        <topology evidence="1">Multi-pass membrane protein</topology>
    </subcellularLocation>
</comment>
<evidence type="ECO:0000313" key="10">
    <source>
        <dbReference type="Proteomes" id="UP000561326"/>
    </source>
</evidence>
<feature type="transmembrane region" description="Helical" evidence="8">
    <location>
        <begin position="43"/>
        <end position="66"/>
    </location>
</feature>
<keyword evidence="5 8" id="KW-0812">Transmembrane</keyword>
<evidence type="ECO:0000256" key="6">
    <source>
        <dbReference type="ARBA" id="ARBA00022989"/>
    </source>
</evidence>
<evidence type="ECO:0000256" key="3">
    <source>
        <dbReference type="ARBA" id="ARBA00022448"/>
    </source>
</evidence>
<dbReference type="InterPro" id="IPR004761">
    <property type="entry name" value="Spore_GerAB"/>
</dbReference>
<name>A0A848CYE5_ANEAE</name>
<organism evidence="9 10">
    <name type="scientific">Aneurinibacillus aneurinilyticus</name>
    <name type="common">Bacillus aneurinolyticus</name>
    <dbReference type="NCBI Taxonomy" id="1391"/>
    <lineage>
        <taxon>Bacteria</taxon>
        <taxon>Bacillati</taxon>
        <taxon>Bacillota</taxon>
        <taxon>Bacilli</taxon>
        <taxon>Bacillales</taxon>
        <taxon>Paenibacillaceae</taxon>
        <taxon>Aneurinibacillus group</taxon>
        <taxon>Aneurinibacillus</taxon>
    </lineage>
</organism>
<feature type="transmembrane region" description="Helical" evidence="8">
    <location>
        <begin position="333"/>
        <end position="354"/>
    </location>
</feature>
<evidence type="ECO:0000256" key="2">
    <source>
        <dbReference type="ARBA" id="ARBA00007998"/>
    </source>
</evidence>
<keyword evidence="3" id="KW-0813">Transport</keyword>
<evidence type="ECO:0000256" key="5">
    <source>
        <dbReference type="ARBA" id="ARBA00022692"/>
    </source>
</evidence>
<gene>
    <name evidence="9" type="ORF">HF838_08350</name>
</gene>
<evidence type="ECO:0000256" key="8">
    <source>
        <dbReference type="SAM" id="Phobius"/>
    </source>
</evidence>
<keyword evidence="6 8" id="KW-1133">Transmembrane helix</keyword>
<feature type="transmembrane region" description="Helical" evidence="8">
    <location>
        <begin position="87"/>
        <end position="114"/>
    </location>
</feature>
<comment type="similarity">
    <text evidence="2">Belongs to the amino acid-polyamine-organocation (APC) superfamily. Spore germination protein (SGP) (TC 2.A.3.9) family.</text>
</comment>
<accession>A0A848CYE5</accession>
<dbReference type="Gene3D" id="1.20.1740.10">
    <property type="entry name" value="Amino acid/polyamine transporter I"/>
    <property type="match status" value="1"/>
</dbReference>
<protein>
    <submittedName>
        <fullName evidence="9">Endospore germination permease</fullName>
    </submittedName>
</protein>
<feature type="transmembrane region" description="Helical" evidence="8">
    <location>
        <begin position="269"/>
        <end position="291"/>
    </location>
</feature>
<feature type="transmembrane region" description="Helical" evidence="8">
    <location>
        <begin position="217"/>
        <end position="240"/>
    </location>
</feature>
<evidence type="ECO:0000256" key="1">
    <source>
        <dbReference type="ARBA" id="ARBA00004141"/>
    </source>
</evidence>
<dbReference type="Proteomes" id="UP000561326">
    <property type="component" value="Unassembled WGS sequence"/>
</dbReference>
<dbReference type="PANTHER" id="PTHR34975">
    <property type="entry name" value="SPORE GERMINATION PROTEIN A2"/>
    <property type="match status" value="1"/>
</dbReference>
<dbReference type="RefSeq" id="WP_168975010.1">
    <property type="nucleotide sequence ID" value="NZ_JABAGO010000011.1"/>
</dbReference>
<feature type="transmembrane region" description="Helical" evidence="8">
    <location>
        <begin position="120"/>
        <end position="136"/>
    </location>
</feature>
<dbReference type="GO" id="GO:0016020">
    <property type="term" value="C:membrane"/>
    <property type="evidence" value="ECO:0007669"/>
    <property type="project" value="UniProtKB-SubCell"/>
</dbReference>
<dbReference type="Pfam" id="PF03845">
    <property type="entry name" value="Spore_permease"/>
    <property type="match status" value="1"/>
</dbReference>
<dbReference type="AlphaFoldDB" id="A0A848CYE5"/>
<comment type="caution">
    <text evidence="9">The sequence shown here is derived from an EMBL/GenBank/DDBJ whole genome shotgun (WGS) entry which is preliminary data.</text>
</comment>
<evidence type="ECO:0000256" key="4">
    <source>
        <dbReference type="ARBA" id="ARBA00022544"/>
    </source>
</evidence>
<keyword evidence="7 8" id="KW-0472">Membrane</keyword>
<keyword evidence="4" id="KW-0309">Germination</keyword>
<feature type="transmembrane region" description="Helical" evidence="8">
    <location>
        <begin position="303"/>
        <end position="321"/>
    </location>
</feature>